<evidence type="ECO:0000313" key="9">
    <source>
        <dbReference type="Proteomes" id="UP000270296"/>
    </source>
</evidence>
<reference evidence="10" key="1">
    <citation type="submission" date="2016-06" db="UniProtKB">
        <authorList>
            <consortium name="WormBaseParasite"/>
        </authorList>
    </citation>
    <scope>IDENTIFICATION</scope>
</reference>
<dbReference type="EMBL" id="UZAM01019132">
    <property type="protein sequence ID" value="VDP52340.1"/>
    <property type="molecule type" value="Genomic_DNA"/>
</dbReference>
<dbReference type="Pfam" id="PF04006">
    <property type="entry name" value="Mpp10"/>
    <property type="match status" value="1"/>
</dbReference>
<proteinExistence type="inferred from homology"/>
<feature type="compositionally biased region" description="Acidic residues" evidence="7">
    <location>
        <begin position="110"/>
        <end position="132"/>
    </location>
</feature>
<keyword evidence="9" id="KW-1185">Reference proteome</keyword>
<evidence type="ECO:0000256" key="3">
    <source>
        <dbReference type="ARBA" id="ARBA00022552"/>
    </source>
</evidence>
<keyword evidence="4" id="KW-0539">Nucleus</keyword>
<evidence type="ECO:0000256" key="6">
    <source>
        <dbReference type="ARBA" id="ARBA00029455"/>
    </source>
</evidence>
<dbReference type="InterPro" id="IPR012173">
    <property type="entry name" value="Mpp10"/>
</dbReference>
<evidence type="ECO:0000256" key="7">
    <source>
        <dbReference type="SAM" id="MobiDB-lite"/>
    </source>
</evidence>
<gene>
    <name evidence="8" type="ORF">SBAD_LOCUS12862</name>
</gene>
<evidence type="ECO:0000256" key="2">
    <source>
        <dbReference type="ARBA" id="ARBA00022517"/>
    </source>
</evidence>
<dbReference type="GO" id="GO:0006364">
    <property type="term" value="P:rRNA processing"/>
    <property type="evidence" value="ECO:0007669"/>
    <property type="project" value="UniProtKB-KW"/>
</dbReference>
<sequence length="247" mass="28594">MKNSLKKMYGEIKSYELDGDGDRRDTVPELFVSGFDMEQIWQQIELQNRKAYEQLSKVVSSSSLISCEVPVRSDEDLVEDAKEESENSDDDEMVEVGRIKGLLKASTATADDETDDSELFNGEDFDTDEENQYDNAKDKEGDEGEEYAHERKSHEEELSRTSAVEDRFFSLTDMESFLEEQDKLFETGSDFLAADENYDYFCDTDKSDDGRDYKYSEFFDPPKPDSYNSNKRKRVHFAVDNKQRICI</sequence>
<feature type="compositionally biased region" description="Basic and acidic residues" evidence="7">
    <location>
        <begin position="135"/>
        <end position="162"/>
    </location>
</feature>
<keyword evidence="3" id="KW-0698">rRNA processing</keyword>
<accession>A0A183JAG4</accession>
<evidence type="ECO:0000256" key="4">
    <source>
        <dbReference type="ARBA" id="ARBA00023242"/>
    </source>
</evidence>
<keyword evidence="5" id="KW-0687">Ribonucleoprotein</keyword>
<dbReference type="PANTHER" id="PTHR17039:SF0">
    <property type="entry name" value="U3 SMALL NUCLEOLAR RIBONUCLEOPROTEIN PROTEIN MPP10"/>
    <property type="match status" value="1"/>
</dbReference>
<dbReference type="GO" id="GO:0005732">
    <property type="term" value="C:sno(s)RNA-containing ribonucleoprotein complex"/>
    <property type="evidence" value="ECO:0007669"/>
    <property type="project" value="InterPro"/>
</dbReference>
<dbReference type="PANTHER" id="PTHR17039">
    <property type="entry name" value="U3 SMALL NUCLEOLAR RIBONUCLEOPROTEIN PROTEIN MPP10"/>
    <property type="match status" value="1"/>
</dbReference>
<reference evidence="8 9" key="2">
    <citation type="submission" date="2018-11" db="EMBL/GenBank/DDBJ databases">
        <authorList>
            <consortium name="Pathogen Informatics"/>
        </authorList>
    </citation>
    <scope>NUCLEOTIDE SEQUENCE [LARGE SCALE GENOMIC DNA]</scope>
</reference>
<name>A0A183JAG4_9BILA</name>
<evidence type="ECO:0000256" key="1">
    <source>
        <dbReference type="ARBA" id="ARBA00004604"/>
    </source>
</evidence>
<dbReference type="AlphaFoldDB" id="A0A183JAG4"/>
<feature type="compositionally biased region" description="Acidic residues" evidence="7">
    <location>
        <begin position="76"/>
        <end position="94"/>
    </location>
</feature>
<protein>
    <submittedName>
        <fullName evidence="10">DUF2052 domain-containing protein</fullName>
    </submittedName>
</protein>
<evidence type="ECO:0000313" key="8">
    <source>
        <dbReference type="EMBL" id="VDP52340.1"/>
    </source>
</evidence>
<keyword evidence="2" id="KW-0690">Ribosome biogenesis</keyword>
<dbReference type="GO" id="GO:0034457">
    <property type="term" value="C:Mpp10 complex"/>
    <property type="evidence" value="ECO:0007669"/>
    <property type="project" value="InterPro"/>
</dbReference>
<organism evidence="10">
    <name type="scientific">Soboliphyme baturini</name>
    <dbReference type="NCBI Taxonomy" id="241478"/>
    <lineage>
        <taxon>Eukaryota</taxon>
        <taxon>Metazoa</taxon>
        <taxon>Ecdysozoa</taxon>
        <taxon>Nematoda</taxon>
        <taxon>Enoplea</taxon>
        <taxon>Dorylaimia</taxon>
        <taxon>Dioctophymatida</taxon>
        <taxon>Dioctophymatoidea</taxon>
        <taxon>Soboliphymatidae</taxon>
        <taxon>Soboliphyme</taxon>
    </lineage>
</organism>
<comment type="subcellular location">
    <subcellularLocation>
        <location evidence="1">Nucleus</location>
        <location evidence="1">Nucleolus</location>
    </subcellularLocation>
</comment>
<dbReference type="Proteomes" id="UP000270296">
    <property type="component" value="Unassembled WGS sequence"/>
</dbReference>
<dbReference type="WBParaSite" id="SBAD_0001327501-mRNA-1">
    <property type="protein sequence ID" value="SBAD_0001327501-mRNA-1"/>
    <property type="gene ID" value="SBAD_0001327501"/>
</dbReference>
<feature type="region of interest" description="Disordered" evidence="7">
    <location>
        <begin position="72"/>
        <end position="162"/>
    </location>
</feature>
<dbReference type="GO" id="GO:0032040">
    <property type="term" value="C:small-subunit processome"/>
    <property type="evidence" value="ECO:0007669"/>
    <property type="project" value="TreeGrafter"/>
</dbReference>
<evidence type="ECO:0000256" key="5">
    <source>
        <dbReference type="ARBA" id="ARBA00023274"/>
    </source>
</evidence>
<evidence type="ECO:0000313" key="10">
    <source>
        <dbReference type="WBParaSite" id="SBAD_0001327501-mRNA-1"/>
    </source>
</evidence>
<dbReference type="OrthoDB" id="445326at2759"/>
<comment type="similarity">
    <text evidence="6">Belongs to the MPP10 family.</text>
</comment>